<dbReference type="InterPro" id="IPR011990">
    <property type="entry name" value="TPR-like_helical_dom_sf"/>
</dbReference>
<feature type="region of interest" description="Disordered" evidence="1">
    <location>
        <begin position="126"/>
        <end position="149"/>
    </location>
</feature>
<protein>
    <recommendedName>
        <fullName evidence="4">Transcriptional regulator</fullName>
    </recommendedName>
</protein>
<keyword evidence="3" id="KW-1185">Reference proteome</keyword>
<dbReference type="Proteomes" id="UP000276379">
    <property type="component" value="Unassembled WGS sequence"/>
</dbReference>
<comment type="caution">
    <text evidence="2">The sequence shown here is derived from an EMBL/GenBank/DDBJ whole genome shotgun (WGS) entry which is preliminary data.</text>
</comment>
<evidence type="ECO:0000313" key="2">
    <source>
        <dbReference type="EMBL" id="RRQ86281.1"/>
    </source>
</evidence>
<accession>A0A3R8WU94</accession>
<organism evidence="2 3">
    <name type="scientific">Streptomyces griseofuscus</name>
    <dbReference type="NCBI Taxonomy" id="146922"/>
    <lineage>
        <taxon>Bacteria</taxon>
        <taxon>Bacillati</taxon>
        <taxon>Actinomycetota</taxon>
        <taxon>Actinomycetes</taxon>
        <taxon>Kitasatosporales</taxon>
        <taxon>Streptomycetaceae</taxon>
        <taxon>Streptomyces</taxon>
    </lineage>
</organism>
<evidence type="ECO:0000313" key="3">
    <source>
        <dbReference type="Proteomes" id="UP000276379"/>
    </source>
</evidence>
<name>A0A3R8WU94_9ACTN</name>
<reference evidence="2 3" key="1">
    <citation type="submission" date="2017-10" db="EMBL/GenBank/DDBJ databases">
        <title>Draft genome of actinobacteria isolated from guarana (Paullinia cupana (Mart.) Ducke.</title>
        <authorList>
            <person name="Siqueira K.A."/>
            <person name="Liotti R.G."/>
            <person name="Mendes T.A."/>
            <person name="Soares M.A."/>
        </authorList>
    </citation>
    <scope>NUCLEOTIDE SEQUENCE [LARGE SCALE GENOMIC DNA]</scope>
    <source>
        <strain evidence="2 3">199</strain>
    </source>
</reference>
<evidence type="ECO:0008006" key="4">
    <source>
        <dbReference type="Google" id="ProtNLM"/>
    </source>
</evidence>
<proteinExistence type="predicted"/>
<dbReference type="Gene3D" id="1.25.40.10">
    <property type="entry name" value="Tetratricopeptide repeat domain"/>
    <property type="match status" value="1"/>
</dbReference>
<dbReference type="EMBL" id="PDES01000006">
    <property type="protein sequence ID" value="RRQ86281.1"/>
    <property type="molecule type" value="Genomic_DNA"/>
</dbReference>
<gene>
    <name evidence="2" type="ORF">CQW44_15510</name>
</gene>
<sequence length="456" mass="48851">MAHRHANDRLAALLREAGWTNGELAHAVNTLGAAEGLPLRYDRTSVAHWLSGTRPRPPVPDLVAAALTQRTGRLVIAEDTGFFPPAYERDPLPGTDPGHSPLRELIALCRQDCDPVQRAALTSETFRVAPSPPPPPVPPPAPDGPASLPPAAEADLAMLDCVILVAARSTGLFGGRHARSALAQYLADDISSQSRHTLGTPLEPVWLTRTAQLTHLLALKSDDTGHSGLAQRYFRTALALASAGGDRVQYAVTLRAMSCQAARLGHTAIAHAHAEHALAAAEHLADPGTRSYLLAQRAHTHALRQDGRRALADLDAAARLHERHGTVSGTGPRPFASYPQAGLEYQQALVLLQLREHERAIAHLTHSFGHRAPGERRSVALTHALMADALLGVGRLDEACVHGHRFLDEIAPLDSARAHQALSDLCGRLIPHRRTPAAAAVLERARAHGAENRPLL</sequence>
<dbReference type="SUPFAM" id="SSF48452">
    <property type="entry name" value="TPR-like"/>
    <property type="match status" value="1"/>
</dbReference>
<dbReference type="RefSeq" id="WP_125213607.1">
    <property type="nucleotide sequence ID" value="NZ_PDES01000006.1"/>
</dbReference>
<feature type="compositionally biased region" description="Pro residues" evidence="1">
    <location>
        <begin position="130"/>
        <end position="143"/>
    </location>
</feature>
<evidence type="ECO:0000256" key="1">
    <source>
        <dbReference type="SAM" id="MobiDB-lite"/>
    </source>
</evidence>
<dbReference type="AlphaFoldDB" id="A0A3R8WU94"/>